<feature type="domain" description="Rubredoxin binding" evidence="10">
    <location>
        <begin position="309"/>
        <end position="380"/>
    </location>
</feature>
<keyword evidence="8" id="KW-0520">NAD</keyword>
<proteinExistence type="inferred from homology"/>
<evidence type="ECO:0000256" key="4">
    <source>
        <dbReference type="ARBA" id="ARBA00022490"/>
    </source>
</evidence>
<dbReference type="KEGG" id="hch:HCH_00777"/>
<dbReference type="Pfam" id="PF07992">
    <property type="entry name" value="Pyr_redox_2"/>
    <property type="match status" value="1"/>
</dbReference>
<dbReference type="SUPFAM" id="SSF51905">
    <property type="entry name" value="FAD/NAD(P)-binding domain"/>
    <property type="match status" value="1"/>
</dbReference>
<dbReference type="RefSeq" id="WP_011394750.1">
    <property type="nucleotide sequence ID" value="NC_007645.1"/>
</dbReference>
<dbReference type="PANTHER" id="PTHR43429">
    <property type="entry name" value="PYRIDINE NUCLEOTIDE-DISULFIDE OXIDOREDUCTASE DOMAIN-CONTAINING"/>
    <property type="match status" value="1"/>
</dbReference>
<protein>
    <submittedName>
        <fullName evidence="11">NAD(P)H-nitrite reductase</fullName>
    </submittedName>
</protein>
<evidence type="ECO:0000313" key="12">
    <source>
        <dbReference type="Proteomes" id="UP000000238"/>
    </source>
</evidence>
<keyword evidence="6" id="KW-0274">FAD</keyword>
<gene>
    <name evidence="11" type="ordered locus">HCH_00777</name>
</gene>
<dbReference type="PRINTS" id="PR00411">
    <property type="entry name" value="PNDRDTASEI"/>
</dbReference>
<feature type="domain" description="FAD/NAD(P)-binding" evidence="9">
    <location>
        <begin position="7"/>
        <end position="279"/>
    </location>
</feature>
<keyword evidence="5" id="KW-0285">Flavoprotein</keyword>
<organism evidence="11 12">
    <name type="scientific">Hahella chejuensis (strain KCTC 2396)</name>
    <dbReference type="NCBI Taxonomy" id="349521"/>
    <lineage>
        <taxon>Bacteria</taxon>
        <taxon>Pseudomonadati</taxon>
        <taxon>Pseudomonadota</taxon>
        <taxon>Gammaproteobacteria</taxon>
        <taxon>Oceanospirillales</taxon>
        <taxon>Hahellaceae</taxon>
        <taxon>Hahella</taxon>
    </lineage>
</organism>
<evidence type="ECO:0000256" key="5">
    <source>
        <dbReference type="ARBA" id="ARBA00022630"/>
    </source>
</evidence>
<evidence type="ECO:0000259" key="9">
    <source>
        <dbReference type="Pfam" id="PF07992"/>
    </source>
</evidence>
<comment type="subcellular location">
    <subcellularLocation>
        <location evidence="2">Cytoplasm</location>
    </subcellularLocation>
</comment>
<evidence type="ECO:0000256" key="3">
    <source>
        <dbReference type="ARBA" id="ARBA00006442"/>
    </source>
</evidence>
<sequence length="386" mass="40571">MPDTAPIVIIGTGLAGYTLAREFRKLNKDAPVLMLTADDGHSYSKPMLSTGFAKAKTADQLSMADPGKMAEQLNIDVRTFATVTALDPDGHRLFIGEEAVAYSKLVLAWGADLIHLNIPGSGAGKVFAVNDLMDYRRIRDALHDKKKVAILGAGLIGCEFANDLLQGGYHVELIAPSDTALPGMLPKAAGDAVVKGLQAQGAVFHLGQVATAVEEAGDGVELTLDNGVKVQADIVLSAVGLRPRTTLAKHAGVQVNRGIVVDREMRTSAADIYALGDCAEVDGHVLLYVLPLMACAKALAKSLAGEPTKVSYGVMPVVVKTPACPVVVAPPPVGAEGEWRVEQSGDCDVRALFVNADGALEGFALTGSHVMEKQKLAQQLDPIHND</sequence>
<comment type="cofactor">
    <cofactor evidence="1">
        <name>FAD</name>
        <dbReference type="ChEBI" id="CHEBI:57692"/>
    </cofactor>
</comment>
<name>Q2SNV1_HAHCH</name>
<evidence type="ECO:0000256" key="8">
    <source>
        <dbReference type="ARBA" id="ARBA00023027"/>
    </source>
</evidence>
<evidence type="ECO:0000259" key="10">
    <source>
        <dbReference type="Pfam" id="PF18113"/>
    </source>
</evidence>
<dbReference type="InterPro" id="IPR041364">
    <property type="entry name" value="Rbx-bd"/>
</dbReference>
<dbReference type="Gene3D" id="3.30.390.120">
    <property type="match status" value="1"/>
</dbReference>
<comment type="similarity">
    <text evidence="3">Belongs to the FAD-dependent oxidoreductase family.</text>
</comment>
<keyword evidence="4" id="KW-0963">Cytoplasm</keyword>
<evidence type="ECO:0000256" key="7">
    <source>
        <dbReference type="ARBA" id="ARBA00023002"/>
    </source>
</evidence>
<keyword evidence="12" id="KW-1185">Reference proteome</keyword>
<evidence type="ECO:0000256" key="1">
    <source>
        <dbReference type="ARBA" id="ARBA00001974"/>
    </source>
</evidence>
<dbReference type="eggNOG" id="COG0446">
    <property type="taxonomic scope" value="Bacteria"/>
</dbReference>
<dbReference type="PRINTS" id="PR00368">
    <property type="entry name" value="FADPNR"/>
</dbReference>
<dbReference type="InterPro" id="IPR036188">
    <property type="entry name" value="FAD/NAD-bd_sf"/>
</dbReference>
<evidence type="ECO:0000256" key="6">
    <source>
        <dbReference type="ARBA" id="ARBA00022827"/>
    </source>
</evidence>
<dbReference type="GO" id="GO:0005737">
    <property type="term" value="C:cytoplasm"/>
    <property type="evidence" value="ECO:0007669"/>
    <property type="project" value="UniProtKB-SubCell"/>
</dbReference>
<accession>Q2SNV1</accession>
<dbReference type="HOGENOM" id="CLU_003291_4_4_6"/>
<dbReference type="GO" id="GO:0016491">
    <property type="term" value="F:oxidoreductase activity"/>
    <property type="evidence" value="ECO:0007669"/>
    <property type="project" value="UniProtKB-KW"/>
</dbReference>
<dbReference type="AlphaFoldDB" id="Q2SNV1"/>
<keyword evidence="7" id="KW-0560">Oxidoreductase</keyword>
<evidence type="ECO:0000313" key="11">
    <source>
        <dbReference type="EMBL" id="ABC27673.1"/>
    </source>
</evidence>
<dbReference type="Gene3D" id="3.50.50.60">
    <property type="entry name" value="FAD/NAD(P)-binding domain"/>
    <property type="match status" value="2"/>
</dbReference>
<dbReference type="STRING" id="349521.HCH_00777"/>
<dbReference type="PANTHER" id="PTHR43429:SF3">
    <property type="entry name" value="NITRITE REDUCTASE [NAD(P)H]"/>
    <property type="match status" value="1"/>
</dbReference>
<dbReference type="InterPro" id="IPR050260">
    <property type="entry name" value="FAD-bd_OxRdtase"/>
</dbReference>
<dbReference type="Pfam" id="PF18113">
    <property type="entry name" value="Rbx_binding"/>
    <property type="match status" value="1"/>
</dbReference>
<dbReference type="OrthoDB" id="9800607at2"/>
<dbReference type="Proteomes" id="UP000000238">
    <property type="component" value="Chromosome"/>
</dbReference>
<dbReference type="EMBL" id="CP000155">
    <property type="protein sequence ID" value="ABC27673.1"/>
    <property type="molecule type" value="Genomic_DNA"/>
</dbReference>
<reference evidence="11 12" key="1">
    <citation type="journal article" date="2005" name="Nucleic Acids Res.">
        <title>Genomic blueprint of Hahella chejuensis, a marine microbe producing an algicidal agent.</title>
        <authorList>
            <person name="Jeong H."/>
            <person name="Yim J.H."/>
            <person name="Lee C."/>
            <person name="Choi S.-H."/>
            <person name="Park Y.K."/>
            <person name="Yoon S.H."/>
            <person name="Hur C.-G."/>
            <person name="Kang H.-Y."/>
            <person name="Kim D."/>
            <person name="Lee H.H."/>
            <person name="Park K.H."/>
            <person name="Park S.-H."/>
            <person name="Park H.-S."/>
            <person name="Lee H.K."/>
            <person name="Oh T.K."/>
            <person name="Kim J.F."/>
        </authorList>
    </citation>
    <scope>NUCLEOTIDE SEQUENCE [LARGE SCALE GENOMIC DNA]</scope>
    <source>
        <strain evidence="11 12">KCTC 2396</strain>
    </source>
</reference>
<dbReference type="InterPro" id="IPR023753">
    <property type="entry name" value="FAD/NAD-binding_dom"/>
</dbReference>
<evidence type="ECO:0000256" key="2">
    <source>
        <dbReference type="ARBA" id="ARBA00004496"/>
    </source>
</evidence>